<evidence type="ECO:0000313" key="8">
    <source>
        <dbReference type="EMBL" id="CAG8516037.1"/>
    </source>
</evidence>
<dbReference type="GO" id="GO:0005737">
    <property type="term" value="C:cytoplasm"/>
    <property type="evidence" value="ECO:0007669"/>
    <property type="project" value="UniProtKB-SubCell"/>
</dbReference>
<evidence type="ECO:0000256" key="6">
    <source>
        <dbReference type="ARBA" id="ARBA00023054"/>
    </source>
</evidence>
<evidence type="ECO:0000256" key="7">
    <source>
        <dbReference type="SAM" id="MobiDB-lite"/>
    </source>
</evidence>
<comment type="subcellular location">
    <subcellularLocation>
        <location evidence="1">Cytoplasm</location>
    </subcellularLocation>
</comment>
<evidence type="ECO:0000256" key="4">
    <source>
        <dbReference type="ARBA" id="ARBA00020733"/>
    </source>
</evidence>
<dbReference type="EMBL" id="CAJVPS010000930">
    <property type="protein sequence ID" value="CAG8516037.1"/>
    <property type="molecule type" value="Genomic_DNA"/>
</dbReference>
<dbReference type="Proteomes" id="UP000789508">
    <property type="component" value="Unassembled WGS sequence"/>
</dbReference>
<feature type="compositionally biased region" description="Low complexity" evidence="7">
    <location>
        <begin position="217"/>
        <end position="228"/>
    </location>
</feature>
<dbReference type="AlphaFoldDB" id="A0A9N9F8I0"/>
<evidence type="ECO:0000256" key="3">
    <source>
        <dbReference type="ARBA" id="ARBA00015112"/>
    </source>
</evidence>
<keyword evidence="5" id="KW-0963">Cytoplasm</keyword>
<comment type="similarity">
    <text evidence="2">Belongs to the NST1 family.</text>
</comment>
<dbReference type="InterPro" id="IPR052293">
    <property type="entry name" value="SRRP"/>
</dbReference>
<feature type="region of interest" description="Disordered" evidence="7">
    <location>
        <begin position="711"/>
        <end position="776"/>
    </location>
</feature>
<dbReference type="PANTHER" id="PTHR12239:SF41">
    <property type="entry name" value="MEMBRANE ASSOCIATED PROTEIN, PUTATIVE-RELATED"/>
    <property type="match status" value="1"/>
</dbReference>
<feature type="region of interest" description="Disordered" evidence="7">
    <location>
        <begin position="325"/>
        <end position="529"/>
    </location>
</feature>
<evidence type="ECO:0000256" key="2">
    <source>
        <dbReference type="ARBA" id="ARBA00007112"/>
    </source>
</evidence>
<organism evidence="8 9">
    <name type="scientific">Ambispora leptoticha</name>
    <dbReference type="NCBI Taxonomy" id="144679"/>
    <lineage>
        <taxon>Eukaryota</taxon>
        <taxon>Fungi</taxon>
        <taxon>Fungi incertae sedis</taxon>
        <taxon>Mucoromycota</taxon>
        <taxon>Glomeromycotina</taxon>
        <taxon>Glomeromycetes</taxon>
        <taxon>Archaeosporales</taxon>
        <taxon>Ambisporaceae</taxon>
        <taxon>Ambispora</taxon>
    </lineage>
</organism>
<evidence type="ECO:0000256" key="1">
    <source>
        <dbReference type="ARBA" id="ARBA00004496"/>
    </source>
</evidence>
<gene>
    <name evidence="8" type="ORF">ALEPTO_LOCUS4221</name>
</gene>
<keyword evidence="6" id="KW-0175">Coiled coil</keyword>
<dbReference type="OrthoDB" id="21629at2759"/>
<accession>A0A9N9F8I0</accession>
<comment type="caution">
    <text evidence="8">The sequence shown here is derived from an EMBL/GenBank/DDBJ whole genome shotgun (WGS) entry which is preliminary data.</text>
</comment>
<name>A0A9N9F8I0_9GLOM</name>
<feature type="compositionally biased region" description="Basic and acidic residues" evidence="7">
    <location>
        <begin position="325"/>
        <end position="502"/>
    </location>
</feature>
<sequence>MATSHTFPPEETLPHPPINFAKQAVIYNKKGTKCMNIVKELSPTNQSPLSSPPGQDFDALASSHQTQNGIQASNNSSNNYTIELDLPDEIDEDLDEFYSDDDGYDPEAPEIPFPRKDLVANFDSEENGIWNTNNNEERQRIREFWLQLGEEERRSLLKVEKEMVLKKMKEQQKSPCSCSGCGKKRTAIEEELEILYDAYYDELERYANQQEQQNDLSNSMSSMGSENGSDTRRELFQFGNSLTVKGGILTVADDLLKNDGKKFLEMMETLAEKRMQREEEDNITEEQRMKESKQMFQIFAAKIAQKQQKEEERARKEAERLAEEAALKAERERKAEEERKRREEERLRKEAERRAKEEERLKKEEEKRRKAREEKEKEERRRKEQEAKERKEREERERKEREERARKEQEAKERKEREERERKERQEKERKIREEKERKEREERERKEREERIRRENEEKERLEREAKERKEREEKERKEREEKEKEKSNDKRGSNKLDKLSNSRSPSATSPGAPQPPPFGAQGLSGLNGHTNDIINELYTNNKKIINPSLPPQPQTNTIPGINPQSSLFATGLGPIGMVPQHHGPPVLHPHHQQMRQNMPPPPPPRGYNPITVNPHLPVPPSPSSVTSSNLSILNDSVISGGNASVVGGGGASINAGVPSTLGTNQPTGFGGVLPLGGGAQGPLSAQTFNLGTQVIGQPSTNNVVPNSPLPPIGHSRRLSTHHEDSHVIQPPNSANSKTIQRPAPIQRPRRGSASNVSQPMEMRTRSPPPGFGVGPSVLRGDEVPLSMTSRRQSLATPIETATSYFSNSLFSALPGG</sequence>
<dbReference type="PANTHER" id="PTHR12239">
    <property type="entry name" value="PROTEIN CBG20215-RELATED"/>
    <property type="match status" value="1"/>
</dbReference>
<protein>
    <recommendedName>
        <fullName evidence="4">Stress response protein NST1</fullName>
    </recommendedName>
    <alternativeName>
        <fullName evidence="3">Stress response protein nst1</fullName>
    </alternativeName>
</protein>
<evidence type="ECO:0000313" key="9">
    <source>
        <dbReference type="Proteomes" id="UP000789508"/>
    </source>
</evidence>
<reference evidence="8" key="1">
    <citation type="submission" date="2021-06" db="EMBL/GenBank/DDBJ databases">
        <authorList>
            <person name="Kallberg Y."/>
            <person name="Tangrot J."/>
            <person name="Rosling A."/>
        </authorList>
    </citation>
    <scope>NUCLEOTIDE SEQUENCE</scope>
    <source>
        <strain evidence="8">FL130A</strain>
    </source>
</reference>
<feature type="region of interest" description="Disordered" evidence="7">
    <location>
        <begin position="210"/>
        <end position="230"/>
    </location>
</feature>
<evidence type="ECO:0000256" key="5">
    <source>
        <dbReference type="ARBA" id="ARBA00022490"/>
    </source>
</evidence>
<dbReference type="Pfam" id="PF13945">
    <property type="entry name" value="NST1"/>
    <property type="match status" value="1"/>
</dbReference>
<dbReference type="InterPro" id="IPR025279">
    <property type="entry name" value="NST1"/>
</dbReference>
<proteinExistence type="inferred from homology"/>
<keyword evidence="9" id="KW-1185">Reference proteome</keyword>